<evidence type="ECO:0000313" key="3">
    <source>
        <dbReference type="EMBL" id="VEU33587.1"/>
    </source>
</evidence>
<reference evidence="3 4" key="1">
    <citation type="submission" date="2019-01" db="EMBL/GenBank/DDBJ databases">
        <authorList>
            <person name="Ferrante I. M."/>
        </authorList>
    </citation>
    <scope>NUCLEOTIDE SEQUENCE [LARGE SCALE GENOMIC DNA]</scope>
    <source>
        <strain evidence="3 4">B856</strain>
    </source>
</reference>
<dbReference type="AlphaFoldDB" id="A0A448YUW3"/>
<feature type="region of interest" description="Disordered" evidence="1">
    <location>
        <begin position="41"/>
        <end position="91"/>
    </location>
</feature>
<feature type="compositionally biased region" description="Polar residues" evidence="1">
    <location>
        <begin position="70"/>
        <end position="85"/>
    </location>
</feature>
<dbReference type="EMBL" id="CAACVS010000003">
    <property type="protein sequence ID" value="VEU33587.1"/>
    <property type="molecule type" value="Genomic_DNA"/>
</dbReference>
<protein>
    <submittedName>
        <fullName evidence="3">Uncharacterized protein</fullName>
    </submittedName>
</protein>
<proteinExistence type="predicted"/>
<feature type="transmembrane region" description="Helical" evidence="2">
    <location>
        <begin position="178"/>
        <end position="198"/>
    </location>
</feature>
<keyword evidence="2" id="KW-0812">Transmembrane</keyword>
<feature type="compositionally biased region" description="Basic and acidic residues" evidence="1">
    <location>
        <begin position="246"/>
        <end position="266"/>
    </location>
</feature>
<evidence type="ECO:0000313" key="4">
    <source>
        <dbReference type="Proteomes" id="UP000291116"/>
    </source>
</evidence>
<gene>
    <name evidence="3" type="ORF">PSNMU_V1.4_AUG-EV-PASAV3_0000150</name>
</gene>
<feature type="transmembrane region" description="Helical" evidence="2">
    <location>
        <begin position="107"/>
        <end position="130"/>
    </location>
</feature>
<accession>A0A448YUW3</accession>
<name>A0A448YUW3_9STRA</name>
<dbReference type="Proteomes" id="UP000291116">
    <property type="component" value="Unassembled WGS sequence"/>
</dbReference>
<sequence>MRKLFQEAEFQAARDNKIQAVLPNLPVFRNNFLTCNTAEGIPWTPPENNDDIDQRISVGQGTENDGEDNAQPSNNSNRQITNSNRVSEHQNPHWLTTCSPVSLGSTLAIGIPAVIQVFTWVMVASCLCYFPSTICDHFSRALAPTNCCTCPLYVVFRVLFYTFWFWDWVTLMVSEMVTAIWVLIASIVGFCTGGTLGARSLRQNIRLMCDRTRLLFRERKKSPLELFCGSGTPSSNELSGGNPGDTNDHRASSERRVQRGEQRHGEPVGSCNLPCCAARNLRHRATMGYSCSKSSVYTL</sequence>
<organism evidence="3 4">
    <name type="scientific">Pseudo-nitzschia multistriata</name>
    <dbReference type="NCBI Taxonomy" id="183589"/>
    <lineage>
        <taxon>Eukaryota</taxon>
        <taxon>Sar</taxon>
        <taxon>Stramenopiles</taxon>
        <taxon>Ochrophyta</taxon>
        <taxon>Bacillariophyta</taxon>
        <taxon>Bacillariophyceae</taxon>
        <taxon>Bacillariophycidae</taxon>
        <taxon>Bacillariales</taxon>
        <taxon>Bacillariaceae</taxon>
        <taxon>Pseudo-nitzschia</taxon>
    </lineage>
</organism>
<evidence type="ECO:0000256" key="2">
    <source>
        <dbReference type="SAM" id="Phobius"/>
    </source>
</evidence>
<keyword evidence="2" id="KW-1133">Transmembrane helix</keyword>
<keyword evidence="4" id="KW-1185">Reference proteome</keyword>
<evidence type="ECO:0000256" key="1">
    <source>
        <dbReference type="SAM" id="MobiDB-lite"/>
    </source>
</evidence>
<feature type="transmembrane region" description="Helical" evidence="2">
    <location>
        <begin position="142"/>
        <end position="166"/>
    </location>
</feature>
<keyword evidence="2" id="KW-0472">Membrane</keyword>
<feature type="region of interest" description="Disordered" evidence="1">
    <location>
        <begin position="227"/>
        <end position="268"/>
    </location>
</feature>